<reference evidence="1 2" key="1">
    <citation type="journal article" date="2021" name="Int. J. Syst. Evol. Microbiol.">
        <title>Faecalibacter bovis sp. nov., isolated from cow faeces.</title>
        <authorList>
            <person name="Li F."/>
            <person name="Zhao W."/>
            <person name="Hong Q."/>
            <person name="Shao Q."/>
            <person name="Song J."/>
            <person name="Yang S."/>
        </authorList>
    </citation>
    <scope>NUCLEOTIDE SEQUENCE [LARGE SCALE GENOMIC DNA]</scope>
    <source>
        <strain evidence="1 2">ZY171143</strain>
    </source>
</reference>
<proteinExistence type="predicted"/>
<name>A0ABX7X9Y4_9FLAO</name>
<organism evidence="1 2">
    <name type="scientific">Faecalibacter bovis</name>
    <dbReference type="NCBI Taxonomy" id="2898187"/>
    <lineage>
        <taxon>Bacteria</taxon>
        <taxon>Pseudomonadati</taxon>
        <taxon>Bacteroidota</taxon>
        <taxon>Flavobacteriia</taxon>
        <taxon>Flavobacteriales</taxon>
        <taxon>Weeksellaceae</taxon>
        <taxon>Faecalibacter</taxon>
    </lineage>
</organism>
<evidence type="ECO:0000313" key="1">
    <source>
        <dbReference type="EMBL" id="QTV04688.1"/>
    </source>
</evidence>
<evidence type="ECO:0000313" key="2">
    <source>
        <dbReference type="Proteomes" id="UP000672011"/>
    </source>
</evidence>
<dbReference type="EMBL" id="CP072842">
    <property type="protein sequence ID" value="QTV04688.1"/>
    <property type="molecule type" value="Genomic_DNA"/>
</dbReference>
<accession>A0ABX7X9Y4</accession>
<reference evidence="2" key="2">
    <citation type="submission" date="2021-04" db="EMBL/GenBank/DDBJ databases">
        <title>Taxonomy of Flavobacteriaceae bacterium ZY171143.</title>
        <authorList>
            <person name="Li F."/>
        </authorList>
    </citation>
    <scope>NUCLEOTIDE SEQUENCE [LARGE SCALE GENOMIC DNA]</scope>
    <source>
        <strain evidence="2">ZY171143</strain>
    </source>
</reference>
<gene>
    <name evidence="1" type="ORF">J9309_07670</name>
</gene>
<dbReference type="Proteomes" id="UP000672011">
    <property type="component" value="Chromosome"/>
</dbReference>
<dbReference type="RefSeq" id="WP_230475310.1">
    <property type="nucleotide sequence ID" value="NZ_CP072842.1"/>
</dbReference>
<keyword evidence="2" id="KW-1185">Reference proteome</keyword>
<evidence type="ECO:0008006" key="3">
    <source>
        <dbReference type="Google" id="ProtNLM"/>
    </source>
</evidence>
<sequence>MKTLIKNTAFAFAGIISFSFTTIDDKDPKIVIVDIVDNIETTNNQNLTSTFKQSLDTINQADDIKILDWKEIANGLDDTKKQVLLDSIQPDVVLTLNFKNSEKGNNAVTAVVFKGNKHFDESLSTARDLTNSFDEKVIKNEGVFQAESKYIQDNATPAIFLSVETLNDQPSNSEIVSTLTDFIKNVKSENEDPNEIIKNDSIQSDIKIE</sequence>
<protein>
    <recommendedName>
        <fullName evidence="3">DUF1002 domain-containing protein</fullName>
    </recommendedName>
</protein>